<dbReference type="AlphaFoldDB" id="A0A1B7MRL2"/>
<protein>
    <submittedName>
        <fullName evidence="1">Uncharacterized protein</fullName>
    </submittedName>
</protein>
<evidence type="ECO:0000313" key="1">
    <source>
        <dbReference type="EMBL" id="OAX35249.1"/>
    </source>
</evidence>
<dbReference type="EMBL" id="KV448517">
    <property type="protein sequence ID" value="OAX35249.1"/>
    <property type="molecule type" value="Genomic_DNA"/>
</dbReference>
<accession>A0A1B7MRL2</accession>
<sequence>MATIAYKAHLTARSSTERQIKKRSAPLPKHAEEYLSATFYPPVFARVQAHQLIHSRGDAAQRASAKQAVAYGWGSSCA</sequence>
<keyword evidence="2" id="KW-1185">Reference proteome</keyword>
<gene>
    <name evidence="1" type="ORF">K503DRAFT_802977</name>
</gene>
<proteinExistence type="predicted"/>
<organism evidence="1 2">
    <name type="scientific">Rhizopogon vinicolor AM-OR11-026</name>
    <dbReference type="NCBI Taxonomy" id="1314800"/>
    <lineage>
        <taxon>Eukaryota</taxon>
        <taxon>Fungi</taxon>
        <taxon>Dikarya</taxon>
        <taxon>Basidiomycota</taxon>
        <taxon>Agaricomycotina</taxon>
        <taxon>Agaricomycetes</taxon>
        <taxon>Agaricomycetidae</taxon>
        <taxon>Boletales</taxon>
        <taxon>Suillineae</taxon>
        <taxon>Rhizopogonaceae</taxon>
        <taxon>Rhizopogon</taxon>
    </lineage>
</organism>
<dbReference type="InParanoid" id="A0A1B7MRL2"/>
<dbReference type="Proteomes" id="UP000092154">
    <property type="component" value="Unassembled WGS sequence"/>
</dbReference>
<reference evidence="1 2" key="1">
    <citation type="submission" date="2016-06" db="EMBL/GenBank/DDBJ databases">
        <title>Comparative genomics of the ectomycorrhizal sister species Rhizopogon vinicolor and Rhizopogon vesiculosus (Basidiomycota: Boletales) reveals a divergence of the mating type B locus.</title>
        <authorList>
            <consortium name="DOE Joint Genome Institute"/>
            <person name="Mujic A.B."/>
            <person name="Kuo A."/>
            <person name="Tritt A."/>
            <person name="Lipzen A."/>
            <person name="Chen C."/>
            <person name="Johnson J."/>
            <person name="Sharma A."/>
            <person name="Barry K."/>
            <person name="Grigoriev I.V."/>
            <person name="Spatafora J.W."/>
        </authorList>
    </citation>
    <scope>NUCLEOTIDE SEQUENCE [LARGE SCALE GENOMIC DNA]</scope>
    <source>
        <strain evidence="1 2">AM-OR11-026</strain>
    </source>
</reference>
<evidence type="ECO:0000313" key="2">
    <source>
        <dbReference type="Proteomes" id="UP000092154"/>
    </source>
</evidence>
<name>A0A1B7MRL2_9AGAM</name>
<dbReference type="OrthoDB" id="10399430at2759"/>